<proteinExistence type="predicted"/>
<dbReference type="PANTHER" id="PTHR43336">
    <property type="entry name" value="OXYGEN SENSOR HISTIDINE KINASE RESPONSE REGULATOR DEVS/DOSS"/>
    <property type="match status" value="1"/>
</dbReference>
<keyword evidence="4" id="KW-1185">Reference proteome</keyword>
<dbReference type="GO" id="GO:0009190">
    <property type="term" value="P:cyclic nucleotide biosynthetic process"/>
    <property type="evidence" value="ECO:0007669"/>
    <property type="project" value="InterPro"/>
</dbReference>
<dbReference type="AlphaFoldDB" id="A0A0V0QE84"/>
<dbReference type="Proteomes" id="UP000054937">
    <property type="component" value="Unassembled WGS sequence"/>
</dbReference>
<dbReference type="InterPro" id="IPR029787">
    <property type="entry name" value="Nucleotide_cyclase"/>
</dbReference>
<organism evidence="3 4">
    <name type="scientific">Pseudocohnilembus persalinus</name>
    <name type="common">Ciliate</name>
    <dbReference type="NCBI Taxonomy" id="266149"/>
    <lineage>
        <taxon>Eukaryota</taxon>
        <taxon>Sar</taxon>
        <taxon>Alveolata</taxon>
        <taxon>Ciliophora</taxon>
        <taxon>Intramacronucleata</taxon>
        <taxon>Oligohymenophorea</taxon>
        <taxon>Scuticociliatia</taxon>
        <taxon>Philasterida</taxon>
        <taxon>Pseudocohnilembidae</taxon>
        <taxon>Pseudocohnilembus</taxon>
    </lineage>
</organism>
<reference evidence="3 4" key="1">
    <citation type="journal article" date="2015" name="Sci. Rep.">
        <title>Genome of the facultative scuticociliatosis pathogen Pseudocohnilembus persalinus provides insight into its virulence through horizontal gene transfer.</title>
        <authorList>
            <person name="Xiong J."/>
            <person name="Wang G."/>
            <person name="Cheng J."/>
            <person name="Tian M."/>
            <person name="Pan X."/>
            <person name="Warren A."/>
            <person name="Jiang C."/>
            <person name="Yuan D."/>
            <person name="Miao W."/>
        </authorList>
    </citation>
    <scope>NUCLEOTIDE SEQUENCE [LARGE SCALE GENOMIC DNA]</scope>
    <source>
        <strain evidence="3">36N120E</strain>
    </source>
</reference>
<keyword evidence="1" id="KW-1133">Transmembrane helix</keyword>
<dbReference type="PANTHER" id="PTHR43336:SF3">
    <property type="entry name" value="GUANYLATE CYCLASE DOMAIN-CONTAINING PROTEIN"/>
    <property type="match status" value="1"/>
</dbReference>
<dbReference type="OrthoDB" id="60033at2759"/>
<keyword evidence="1" id="KW-0812">Transmembrane</keyword>
<feature type="transmembrane region" description="Helical" evidence="1">
    <location>
        <begin position="13"/>
        <end position="37"/>
    </location>
</feature>
<dbReference type="EMBL" id="LDAU01000187">
    <property type="protein sequence ID" value="KRX00510.1"/>
    <property type="molecule type" value="Genomic_DNA"/>
</dbReference>
<evidence type="ECO:0000313" key="3">
    <source>
        <dbReference type="EMBL" id="KRX00510.1"/>
    </source>
</evidence>
<dbReference type="FunCoup" id="A0A0V0QE84">
    <property type="interactions" value="5"/>
</dbReference>
<dbReference type="CDD" id="cd07302">
    <property type="entry name" value="CHD"/>
    <property type="match status" value="1"/>
</dbReference>
<evidence type="ECO:0000313" key="4">
    <source>
        <dbReference type="Proteomes" id="UP000054937"/>
    </source>
</evidence>
<dbReference type="Gene3D" id="3.30.70.1230">
    <property type="entry name" value="Nucleotide cyclase"/>
    <property type="match status" value="1"/>
</dbReference>
<comment type="caution">
    <text evidence="3">The sequence shown here is derived from an EMBL/GenBank/DDBJ whole genome shotgun (WGS) entry which is preliminary data.</text>
</comment>
<feature type="transmembrane region" description="Helical" evidence="1">
    <location>
        <begin position="155"/>
        <end position="175"/>
    </location>
</feature>
<dbReference type="InParanoid" id="A0A0V0QE84"/>
<dbReference type="SUPFAM" id="SSF55073">
    <property type="entry name" value="Nucleotide cyclase"/>
    <property type="match status" value="1"/>
</dbReference>
<name>A0A0V0QE84_PSEPJ</name>
<dbReference type="GO" id="GO:0035556">
    <property type="term" value="P:intracellular signal transduction"/>
    <property type="evidence" value="ECO:0007669"/>
    <property type="project" value="InterPro"/>
</dbReference>
<dbReference type="PROSITE" id="PS50125">
    <property type="entry name" value="GUANYLATE_CYCLASE_2"/>
    <property type="match status" value="1"/>
</dbReference>
<evidence type="ECO:0000256" key="1">
    <source>
        <dbReference type="SAM" id="Phobius"/>
    </source>
</evidence>
<protein>
    <submittedName>
        <fullName evidence="3">Adenylyl cyclase class-3/4/guanylyl cyclase</fullName>
    </submittedName>
</protein>
<gene>
    <name evidence="3" type="ORF">PPERSA_06153</name>
</gene>
<keyword evidence="1" id="KW-0472">Membrane</keyword>
<accession>A0A0V0QE84</accession>
<evidence type="ECO:0000259" key="2">
    <source>
        <dbReference type="PROSITE" id="PS50125"/>
    </source>
</evidence>
<feature type="domain" description="Guanylate cyclase" evidence="2">
    <location>
        <begin position="436"/>
        <end position="593"/>
    </location>
</feature>
<sequence length="771" mass="87828">MSVIAKPGYKFSFFFWLDIISTVSLILDIQVISNAIFYNSGNQAVNTVNLARAGRASRIGTKAGRVVRLVRLIRIVKLYKASTDIKTQKKNIVDKLKAQRLKKGQFKFAEKNQQEEITTKKKKSIKLDLEIEQPKQEDKESRVSKKLSDLTTKRVIVIVLSLLLIIPLFSADYYYDLPGTVDYQTYIMSGLAEDSVSTMLQIKTTYAYLINYGKDLETPLLNFETPFGYMSKSVLGEFYEDFQNFSDNQLDNIRTSELSTSLQAIEPKKFCENKKEVSTYKDGSEKTVIDAICKDFKDEKVEDTNKKVVFSCSISNRSIEIFSSALSMGRTFFVCIILTMGALLFSKDANDLALSPIERMITKVNQIARNPNDAKNQDVIDGKDQYETVIIENAITKIGTLLALGFGDAGSEIIGSNMQNVGDVNPLIPGKKKICIYGFCDIRNFTDATEQLQEKVMLFVNNIGDIVHTMVDRFLGAANKNIGDAFLLIWKLPDDKVDINEDNSIDYLDQLYVSYIADFACVSFMKIQAKINREPPILRYRENEKLLERFPDYQVKIGYGLHIGWSIEGAIGSEFKIDASYLSPNVKMSERLQDSTKIYGVPLLISEDLYNRLSDGMKKFVRQIDRVLYRGSTTPMGLYTIDMFVDKLLPSKGLQVDKKQKNIENEVKRNEVKEALETGTWDAYQFITHNKDLKLITQDRNKQFLDNFEIGLNNYLDGKFEIAKQILEKGNKILEDNNAKQDGPTKVLMETMSKYQFKCPKNWEGYILLND</sequence>
<dbReference type="InterPro" id="IPR001054">
    <property type="entry name" value="A/G_cyclase"/>
</dbReference>